<sequence length="600" mass="69386">MIPLSESVSEPKTIEDNSTTNDTKLENVPEDTETKSESSDEFFHSDEGSLYEPDQTIDPTELTRNITTRSKLRMAIMQANTYICANKISEFEYVPETYSAAISLNNVNAKKWKQSIEDELRAHEENKTWSLIEKPKGVRLIDCKWVFRIKDDPSGPVFKSRLCAKGCGQKRGIDYTEVYSPTVRYDSIRVLLSEAVQHGLEISQFDVKTAFLYGDVKEDIYMKPPEGLKVESNQVCKLYRSLYGLKQSPRCWNQKFDSLLKKYGFINSHADRCVYIGNINNNKVYLLLYVDDGLLMSGSKDSLNKVIFELKENFKIKQCELKNFVGLQIEKLEKYIFIHQSKYIERLLCKFNMQDANCNKIPVDPHTTLEMGTEASDKNIPYREAVGSLMHLAVESRPDIMYGVSLVSRYLNCYDQTHWNVVKKILRYLKRTKDYGLCYLPSKSNLEAYSDADYAKDTSTRRSLTGYVFMKNEAAVTWATQRQHSVALSTTEAEFMAACSATKEAIWLKRLLMDINEFNQNSICLNIDNKSAICLIKNVNYHKRCKHIDIRYNFIKEKYLEKQIDLNYVSTKEQYADIFTKALSKDKFQYLRSKIGVKQL</sequence>
<dbReference type="InterPro" id="IPR043502">
    <property type="entry name" value="DNA/RNA_pol_sf"/>
</dbReference>
<dbReference type="GO" id="GO:0071897">
    <property type="term" value="P:DNA biosynthetic process"/>
    <property type="evidence" value="ECO:0007669"/>
    <property type="project" value="UniProtKB-ARBA"/>
</dbReference>
<accession>A0AAV1M3M3</accession>
<dbReference type="SUPFAM" id="SSF56672">
    <property type="entry name" value="DNA/RNA polymerases"/>
    <property type="match status" value="1"/>
</dbReference>
<dbReference type="InterPro" id="IPR013103">
    <property type="entry name" value="RVT_2"/>
</dbReference>
<evidence type="ECO:0000313" key="3">
    <source>
        <dbReference type="EMBL" id="CAK1600987.1"/>
    </source>
</evidence>
<gene>
    <name evidence="3" type="ORF">PARMNEM_LOCUS19677</name>
</gene>
<dbReference type="Pfam" id="PF07727">
    <property type="entry name" value="RVT_2"/>
    <property type="match status" value="1"/>
</dbReference>
<evidence type="ECO:0000256" key="1">
    <source>
        <dbReference type="SAM" id="MobiDB-lite"/>
    </source>
</evidence>
<dbReference type="CDD" id="cd09272">
    <property type="entry name" value="RNase_HI_RT_Ty1"/>
    <property type="match status" value="1"/>
</dbReference>
<feature type="region of interest" description="Disordered" evidence="1">
    <location>
        <begin position="1"/>
        <end position="58"/>
    </location>
</feature>
<dbReference type="AlphaFoldDB" id="A0AAV1M3M3"/>
<dbReference type="Proteomes" id="UP001314205">
    <property type="component" value="Unassembled WGS sequence"/>
</dbReference>
<organism evidence="3 4">
    <name type="scientific">Parnassius mnemosyne</name>
    <name type="common">clouded apollo</name>
    <dbReference type="NCBI Taxonomy" id="213953"/>
    <lineage>
        <taxon>Eukaryota</taxon>
        <taxon>Metazoa</taxon>
        <taxon>Ecdysozoa</taxon>
        <taxon>Arthropoda</taxon>
        <taxon>Hexapoda</taxon>
        <taxon>Insecta</taxon>
        <taxon>Pterygota</taxon>
        <taxon>Neoptera</taxon>
        <taxon>Endopterygota</taxon>
        <taxon>Lepidoptera</taxon>
        <taxon>Glossata</taxon>
        <taxon>Ditrysia</taxon>
        <taxon>Papilionoidea</taxon>
        <taxon>Papilionidae</taxon>
        <taxon>Parnassiinae</taxon>
        <taxon>Parnassini</taxon>
        <taxon>Parnassius</taxon>
        <taxon>Driopa</taxon>
    </lineage>
</organism>
<name>A0AAV1M3M3_9NEOP</name>
<dbReference type="PANTHER" id="PTHR11439">
    <property type="entry name" value="GAG-POL-RELATED RETROTRANSPOSON"/>
    <property type="match status" value="1"/>
</dbReference>
<feature type="compositionally biased region" description="Basic and acidic residues" evidence="1">
    <location>
        <begin position="23"/>
        <end position="47"/>
    </location>
</feature>
<comment type="caution">
    <text evidence="3">The sequence shown here is derived from an EMBL/GenBank/DDBJ whole genome shotgun (WGS) entry which is preliminary data.</text>
</comment>
<feature type="domain" description="Reverse transcriptase Ty1/copia-type" evidence="2">
    <location>
        <begin position="126"/>
        <end position="363"/>
    </location>
</feature>
<evidence type="ECO:0000259" key="2">
    <source>
        <dbReference type="Pfam" id="PF07727"/>
    </source>
</evidence>
<protein>
    <recommendedName>
        <fullName evidence="2">Reverse transcriptase Ty1/copia-type domain-containing protein</fullName>
    </recommendedName>
</protein>
<dbReference type="EMBL" id="CAVLGL010000126">
    <property type="protein sequence ID" value="CAK1600987.1"/>
    <property type="molecule type" value="Genomic_DNA"/>
</dbReference>
<reference evidence="3 4" key="1">
    <citation type="submission" date="2023-11" db="EMBL/GenBank/DDBJ databases">
        <authorList>
            <person name="Hedman E."/>
            <person name="Englund M."/>
            <person name="Stromberg M."/>
            <person name="Nyberg Akerstrom W."/>
            <person name="Nylinder S."/>
            <person name="Jareborg N."/>
            <person name="Kallberg Y."/>
            <person name="Kronander E."/>
        </authorList>
    </citation>
    <scope>NUCLEOTIDE SEQUENCE [LARGE SCALE GENOMIC DNA]</scope>
</reference>
<keyword evidence="4" id="KW-1185">Reference proteome</keyword>
<evidence type="ECO:0000313" key="4">
    <source>
        <dbReference type="Proteomes" id="UP001314205"/>
    </source>
</evidence>
<proteinExistence type="predicted"/>
<feature type="compositionally biased region" description="Polar residues" evidence="1">
    <location>
        <begin position="1"/>
        <end position="22"/>
    </location>
</feature>